<name>A0ABV8G3D7_9ACTN</name>
<sequence length="56" mass="6104">MQDPGGVVELRLLDDDVPPQAREVLAAEARRLSAWLDGQRVFTVYPSPAMQPGAGR</sequence>
<reference evidence="2" key="1">
    <citation type="journal article" date="2019" name="Int. J. Syst. Evol. Microbiol.">
        <title>The Global Catalogue of Microorganisms (GCM) 10K type strain sequencing project: providing services to taxonomists for standard genome sequencing and annotation.</title>
        <authorList>
            <consortium name="The Broad Institute Genomics Platform"/>
            <consortium name="The Broad Institute Genome Sequencing Center for Infectious Disease"/>
            <person name="Wu L."/>
            <person name="Ma J."/>
        </authorList>
    </citation>
    <scope>NUCLEOTIDE SEQUENCE [LARGE SCALE GENOMIC DNA]</scope>
    <source>
        <strain evidence="2">TBRC 1276</strain>
    </source>
</reference>
<comment type="caution">
    <text evidence="1">The sequence shown here is derived from an EMBL/GenBank/DDBJ whole genome shotgun (WGS) entry which is preliminary data.</text>
</comment>
<organism evidence="1 2">
    <name type="scientific">Nonomuraea purpurea</name>
    <dbReference type="NCBI Taxonomy" id="1849276"/>
    <lineage>
        <taxon>Bacteria</taxon>
        <taxon>Bacillati</taxon>
        <taxon>Actinomycetota</taxon>
        <taxon>Actinomycetes</taxon>
        <taxon>Streptosporangiales</taxon>
        <taxon>Streptosporangiaceae</taxon>
        <taxon>Nonomuraea</taxon>
    </lineage>
</organism>
<dbReference type="Proteomes" id="UP001595851">
    <property type="component" value="Unassembled WGS sequence"/>
</dbReference>
<gene>
    <name evidence="1" type="ORF">ACFOY2_06530</name>
</gene>
<accession>A0ABV8G3D7</accession>
<protein>
    <submittedName>
        <fullName evidence="1">Uncharacterized protein</fullName>
    </submittedName>
</protein>
<evidence type="ECO:0000313" key="2">
    <source>
        <dbReference type="Proteomes" id="UP001595851"/>
    </source>
</evidence>
<proteinExistence type="predicted"/>
<dbReference type="EMBL" id="JBHSBI010000003">
    <property type="protein sequence ID" value="MFC4006867.1"/>
    <property type="molecule type" value="Genomic_DNA"/>
</dbReference>
<evidence type="ECO:0000313" key="1">
    <source>
        <dbReference type="EMBL" id="MFC4006867.1"/>
    </source>
</evidence>
<dbReference type="RefSeq" id="WP_379527016.1">
    <property type="nucleotide sequence ID" value="NZ_JBHSBI010000003.1"/>
</dbReference>
<keyword evidence="2" id="KW-1185">Reference proteome</keyword>